<name>A0AA41VZC0_PAPNU</name>
<accession>A0AA41VZC0</accession>
<comment type="caution">
    <text evidence="2">The sequence shown here is derived from an EMBL/GenBank/DDBJ whole genome shotgun (WGS) entry which is preliminary data.</text>
</comment>
<sequence length="78" mass="8853">MSAKEMGTSDHHNRPHEETIEIKELLKVLLQSQAKLAEAQAQQADIQRQMLEQAKSQENIQNQMLEVLKSNSAGNKQQ</sequence>
<evidence type="ECO:0000313" key="2">
    <source>
        <dbReference type="EMBL" id="MCL7050193.1"/>
    </source>
</evidence>
<dbReference type="EMBL" id="JAJJMA010324804">
    <property type="protein sequence ID" value="MCL7050193.1"/>
    <property type="molecule type" value="Genomic_DNA"/>
</dbReference>
<protein>
    <submittedName>
        <fullName evidence="2">Uncharacterized protein</fullName>
    </submittedName>
</protein>
<keyword evidence="3" id="KW-1185">Reference proteome</keyword>
<evidence type="ECO:0000313" key="3">
    <source>
        <dbReference type="Proteomes" id="UP001177140"/>
    </source>
</evidence>
<evidence type="ECO:0000256" key="1">
    <source>
        <dbReference type="SAM" id="Coils"/>
    </source>
</evidence>
<proteinExistence type="predicted"/>
<feature type="non-terminal residue" evidence="2">
    <location>
        <position position="78"/>
    </location>
</feature>
<dbReference type="AlphaFoldDB" id="A0AA41VZC0"/>
<keyword evidence="1" id="KW-0175">Coiled coil</keyword>
<feature type="coiled-coil region" evidence="1">
    <location>
        <begin position="22"/>
        <end position="71"/>
    </location>
</feature>
<organism evidence="2 3">
    <name type="scientific">Papaver nudicaule</name>
    <name type="common">Iceland poppy</name>
    <dbReference type="NCBI Taxonomy" id="74823"/>
    <lineage>
        <taxon>Eukaryota</taxon>
        <taxon>Viridiplantae</taxon>
        <taxon>Streptophyta</taxon>
        <taxon>Embryophyta</taxon>
        <taxon>Tracheophyta</taxon>
        <taxon>Spermatophyta</taxon>
        <taxon>Magnoliopsida</taxon>
        <taxon>Ranunculales</taxon>
        <taxon>Papaveraceae</taxon>
        <taxon>Papaveroideae</taxon>
        <taxon>Papaver</taxon>
    </lineage>
</organism>
<reference evidence="2" key="1">
    <citation type="submission" date="2022-03" db="EMBL/GenBank/DDBJ databases">
        <title>A functionally conserved STORR gene fusion in Papaver species that diverged 16.8 million years ago.</title>
        <authorList>
            <person name="Catania T."/>
        </authorList>
    </citation>
    <scope>NUCLEOTIDE SEQUENCE</scope>
    <source>
        <strain evidence="2">S-191538</strain>
    </source>
</reference>
<dbReference type="Proteomes" id="UP001177140">
    <property type="component" value="Unassembled WGS sequence"/>
</dbReference>
<gene>
    <name evidence="2" type="ORF">MKW94_001432</name>
</gene>